<dbReference type="Proteomes" id="UP001250698">
    <property type="component" value="Unassembled WGS sequence"/>
</dbReference>
<keyword evidence="1" id="KW-0732">Signal</keyword>
<evidence type="ECO:0000313" key="2">
    <source>
        <dbReference type="EMBL" id="MDU0372057.1"/>
    </source>
</evidence>
<keyword evidence="3" id="KW-1185">Reference proteome</keyword>
<organism evidence="2 3">
    <name type="scientific">Hymenobacter endophyticus</name>
    <dbReference type="NCBI Taxonomy" id="3076335"/>
    <lineage>
        <taxon>Bacteria</taxon>
        <taxon>Pseudomonadati</taxon>
        <taxon>Bacteroidota</taxon>
        <taxon>Cytophagia</taxon>
        <taxon>Cytophagales</taxon>
        <taxon>Hymenobacteraceae</taxon>
        <taxon>Hymenobacter</taxon>
    </lineage>
</organism>
<comment type="caution">
    <text evidence="2">The sequence shown here is derived from an EMBL/GenBank/DDBJ whole genome shotgun (WGS) entry which is preliminary data.</text>
</comment>
<accession>A0ABU3TL54</accession>
<sequence>MKSLCILMASLWCLAGCKKEAAVAPSIDAAFNQSVTLRYQQRAALPNQGTPELTVTVDDVVDTRCPEGVNCLQPGDVQTVLGVRDQNGTGQVLTLQLEGRSSSVDSTAVQANGRQYTIVLQEVTPYPKTTDVAKKDKRVVLVVKRR</sequence>
<name>A0ABU3TL54_9BACT</name>
<protein>
    <submittedName>
        <fullName evidence="2">Uncharacterized protein</fullName>
    </submittedName>
</protein>
<dbReference type="RefSeq" id="WP_073288270.1">
    <property type="nucleotide sequence ID" value="NZ_JAWDJT010000012.1"/>
</dbReference>
<feature type="signal peptide" evidence="1">
    <location>
        <begin position="1"/>
        <end position="21"/>
    </location>
</feature>
<reference evidence="2 3" key="1">
    <citation type="submission" date="2023-10" db="EMBL/GenBank/DDBJ databases">
        <title>Hymenobacter endophyticus sp. nov., an isolate from the leaf tissues of wheat.</title>
        <authorList>
            <person name="Dai Y."/>
        </authorList>
    </citation>
    <scope>NUCLEOTIDE SEQUENCE [LARGE SCALE GENOMIC DNA]</scope>
    <source>
        <strain evidence="2 3">ZK17L-C2</strain>
    </source>
</reference>
<evidence type="ECO:0000256" key="1">
    <source>
        <dbReference type="SAM" id="SignalP"/>
    </source>
</evidence>
<evidence type="ECO:0000313" key="3">
    <source>
        <dbReference type="Proteomes" id="UP001250698"/>
    </source>
</evidence>
<feature type="chain" id="PRO_5046590027" evidence="1">
    <location>
        <begin position="22"/>
        <end position="146"/>
    </location>
</feature>
<dbReference type="EMBL" id="JAWDJT010000012">
    <property type="protein sequence ID" value="MDU0372057.1"/>
    <property type="molecule type" value="Genomic_DNA"/>
</dbReference>
<proteinExistence type="predicted"/>
<gene>
    <name evidence="2" type="ORF">ROI90_16750</name>
</gene>